<dbReference type="PANTHER" id="PTHR30249:SF17">
    <property type="entry name" value="HOLIN-LIKE PROTEIN CIDB"/>
    <property type="match status" value="1"/>
</dbReference>
<dbReference type="Pfam" id="PF04172">
    <property type="entry name" value="LrgB"/>
    <property type="match status" value="1"/>
</dbReference>
<dbReference type="InterPro" id="IPR007300">
    <property type="entry name" value="CidB/LrgB"/>
</dbReference>
<comment type="caution">
    <text evidence="7">The sequence shown here is derived from an EMBL/GenBank/DDBJ whole genome shotgun (WGS) entry which is preliminary data.</text>
</comment>
<proteinExistence type="predicted"/>
<accession>A0ABU5CDJ2</accession>
<dbReference type="Proteomes" id="UP001228376">
    <property type="component" value="Unassembled WGS sequence"/>
</dbReference>
<evidence type="ECO:0000313" key="8">
    <source>
        <dbReference type="Proteomes" id="UP001228376"/>
    </source>
</evidence>
<evidence type="ECO:0000256" key="6">
    <source>
        <dbReference type="SAM" id="Phobius"/>
    </source>
</evidence>
<gene>
    <name evidence="7" type="ORF">P5G51_002285</name>
</gene>
<evidence type="ECO:0000256" key="2">
    <source>
        <dbReference type="ARBA" id="ARBA00022475"/>
    </source>
</evidence>
<keyword evidence="8" id="KW-1185">Reference proteome</keyword>
<evidence type="ECO:0000256" key="1">
    <source>
        <dbReference type="ARBA" id="ARBA00004651"/>
    </source>
</evidence>
<feature type="transmembrane region" description="Helical" evidence="6">
    <location>
        <begin position="6"/>
        <end position="25"/>
    </location>
</feature>
<reference evidence="7 8" key="1">
    <citation type="submission" date="2023-10" db="EMBL/GenBank/DDBJ databases">
        <title>179-bfca-hs.</title>
        <authorList>
            <person name="Miliotis G."/>
            <person name="Sengupta P."/>
            <person name="Hameed A."/>
            <person name="Chuvochina M."/>
            <person name="Mcdonagh F."/>
            <person name="Simpson A.C."/>
            <person name="Singh N.K."/>
            <person name="Rekha P.D."/>
            <person name="Raman K."/>
            <person name="Hugenholtz P."/>
            <person name="Venkateswaran K."/>
        </authorList>
    </citation>
    <scope>NUCLEOTIDE SEQUENCE [LARGE SCALE GENOMIC DNA]</scope>
    <source>
        <strain evidence="7 8">179-BFC-A-HS</strain>
    </source>
</reference>
<feature type="transmembrane region" description="Helical" evidence="6">
    <location>
        <begin position="92"/>
        <end position="114"/>
    </location>
</feature>
<feature type="transmembrane region" description="Helical" evidence="6">
    <location>
        <begin position="148"/>
        <end position="167"/>
    </location>
</feature>
<feature type="transmembrane region" description="Helical" evidence="6">
    <location>
        <begin position="32"/>
        <end position="51"/>
    </location>
</feature>
<comment type="subcellular location">
    <subcellularLocation>
        <location evidence="1">Cell membrane</location>
        <topology evidence="1">Multi-pass membrane protein</topology>
    </subcellularLocation>
</comment>
<feature type="transmembrane region" description="Helical" evidence="6">
    <location>
        <begin position="205"/>
        <end position="228"/>
    </location>
</feature>
<evidence type="ECO:0000256" key="3">
    <source>
        <dbReference type="ARBA" id="ARBA00022692"/>
    </source>
</evidence>
<evidence type="ECO:0000256" key="4">
    <source>
        <dbReference type="ARBA" id="ARBA00022989"/>
    </source>
</evidence>
<organism evidence="7 8">
    <name type="scientific">Tigheibacillus jepli</name>
    <dbReference type="NCBI Taxonomy" id="3035914"/>
    <lineage>
        <taxon>Bacteria</taxon>
        <taxon>Bacillati</taxon>
        <taxon>Bacillota</taxon>
        <taxon>Bacilli</taxon>
        <taxon>Bacillales</taxon>
        <taxon>Bacillaceae</taxon>
        <taxon>Tigheibacillus</taxon>
    </lineage>
</organism>
<dbReference type="PANTHER" id="PTHR30249">
    <property type="entry name" value="PUTATIVE SEROTONIN TRANSPORTER"/>
    <property type="match status" value="1"/>
</dbReference>
<keyword evidence="2" id="KW-1003">Cell membrane</keyword>
<dbReference type="EMBL" id="JAROCA020000001">
    <property type="protein sequence ID" value="MDY0404400.1"/>
    <property type="molecule type" value="Genomic_DNA"/>
</dbReference>
<sequence length="229" mass="24210">MTEGVIALGMFTATVIAYLIAVSIHRRFGKPFTVPVLIATIIMVAGLLIFHIPYDTYMEGGKWIDRLLGPAVVALAYPLYQHRNLLKELMVPILVGTSVGAAIGLASGILLAKWAGFDTVIIHSLAPKSVTTPVAMVLADSQGGIKPLAAVFVMIAGIGGAIFSTWINKIFHVHHYIGWGVGAGTASHAIGTARAMEVSGKAGSASTVAMSYSTVFVSIIFPLFIWLFA</sequence>
<name>A0ABU5CDJ2_9BACI</name>
<dbReference type="RefSeq" id="WP_306067254.1">
    <property type="nucleotide sequence ID" value="NZ_JAROCA020000001.1"/>
</dbReference>
<keyword evidence="3 6" id="KW-0812">Transmembrane</keyword>
<keyword evidence="4 6" id="KW-1133">Transmembrane helix</keyword>
<evidence type="ECO:0000256" key="5">
    <source>
        <dbReference type="ARBA" id="ARBA00023136"/>
    </source>
</evidence>
<protein>
    <submittedName>
        <fullName evidence="7">LrgB family protein</fullName>
    </submittedName>
</protein>
<evidence type="ECO:0000313" key="7">
    <source>
        <dbReference type="EMBL" id="MDY0404400.1"/>
    </source>
</evidence>
<keyword evidence="5 6" id="KW-0472">Membrane</keyword>